<accession>A0ABS9MFY2</accession>
<dbReference type="Proteomes" id="UP001298681">
    <property type="component" value="Unassembled WGS sequence"/>
</dbReference>
<keyword evidence="2" id="KW-1185">Reference proteome</keyword>
<evidence type="ECO:0000313" key="2">
    <source>
        <dbReference type="Proteomes" id="UP001298681"/>
    </source>
</evidence>
<evidence type="ECO:0000313" key="1">
    <source>
        <dbReference type="EMBL" id="MCG4609695.1"/>
    </source>
</evidence>
<name>A0ABS9MFY2_9FIRM</name>
<reference evidence="1 2" key="1">
    <citation type="submission" date="2022-01" db="EMBL/GenBank/DDBJ databases">
        <title>Collection of gut derived symbiotic bacterial strains cultured from healthy donors.</title>
        <authorList>
            <person name="Lin H."/>
            <person name="Kohout C."/>
            <person name="Waligurski E."/>
            <person name="Pamer E.G."/>
        </authorList>
    </citation>
    <scope>NUCLEOTIDE SEQUENCE [LARGE SCALE GENOMIC DNA]</scope>
    <source>
        <strain evidence="1 2">DFI.7.58</strain>
    </source>
</reference>
<organism evidence="1 2">
    <name type="scientific">Anaeromassilibacillus senegalensis</name>
    <dbReference type="NCBI Taxonomy" id="1673717"/>
    <lineage>
        <taxon>Bacteria</taxon>
        <taxon>Bacillati</taxon>
        <taxon>Bacillota</taxon>
        <taxon>Clostridia</taxon>
        <taxon>Eubacteriales</taxon>
        <taxon>Acutalibacteraceae</taxon>
        <taxon>Anaeromassilibacillus</taxon>
    </lineage>
</organism>
<proteinExistence type="predicted"/>
<comment type="caution">
    <text evidence="1">The sequence shown here is derived from an EMBL/GenBank/DDBJ whole genome shotgun (WGS) entry which is preliminary data.</text>
</comment>
<gene>
    <name evidence="1" type="ORF">L0P57_01890</name>
</gene>
<dbReference type="EMBL" id="JAKNHQ010000002">
    <property type="protein sequence ID" value="MCG4609695.1"/>
    <property type="molecule type" value="Genomic_DNA"/>
</dbReference>
<protein>
    <submittedName>
        <fullName evidence="1">Uncharacterized protein</fullName>
    </submittedName>
</protein>
<dbReference type="RefSeq" id="WP_191362460.1">
    <property type="nucleotide sequence ID" value="NZ_JAKNHQ010000002.1"/>
</dbReference>
<sequence>MAIAGCGCGGNVKTFTKIQSALYHAKSIIGCPECGGIGNGFRWASNTSIQESMKRQFWAGKANTKFCNHERIQLKIGVAPLPLRHSA</sequence>